<dbReference type="GO" id="GO:0017108">
    <property type="term" value="F:5'-flap endonuclease activity"/>
    <property type="evidence" value="ECO:0007669"/>
    <property type="project" value="TreeGrafter"/>
</dbReference>
<dbReference type="AlphaFoldDB" id="A0A4Q2D082"/>
<dbReference type="Proteomes" id="UP000290288">
    <property type="component" value="Unassembled WGS sequence"/>
</dbReference>
<gene>
    <name evidence="2" type="ORF">EST38_g14329</name>
</gene>
<feature type="domain" description="XPG-I" evidence="1">
    <location>
        <begin position="125"/>
        <end position="193"/>
    </location>
</feature>
<dbReference type="OrthoDB" id="3005703at2759"/>
<comment type="caution">
    <text evidence="2">The sequence shown here is derived from an EMBL/GenBank/DDBJ whole genome shotgun (WGS) entry which is preliminary data.</text>
</comment>
<organism evidence="2 3">
    <name type="scientific">Candolleomyces aberdarensis</name>
    <dbReference type="NCBI Taxonomy" id="2316362"/>
    <lineage>
        <taxon>Eukaryota</taxon>
        <taxon>Fungi</taxon>
        <taxon>Dikarya</taxon>
        <taxon>Basidiomycota</taxon>
        <taxon>Agaricomycotina</taxon>
        <taxon>Agaricomycetes</taxon>
        <taxon>Agaricomycetidae</taxon>
        <taxon>Agaricales</taxon>
        <taxon>Agaricineae</taxon>
        <taxon>Psathyrellaceae</taxon>
        <taxon>Candolleomyces</taxon>
    </lineage>
</organism>
<dbReference type="PANTHER" id="PTHR11081:SF75">
    <property type="entry name" value="ENDONUCLEASE, PUTATIVE (AFU_ORTHOLOGUE AFUA_3G13260)-RELATED"/>
    <property type="match status" value="1"/>
</dbReference>
<evidence type="ECO:0000259" key="1">
    <source>
        <dbReference type="SMART" id="SM00484"/>
    </source>
</evidence>
<reference evidence="2 3" key="1">
    <citation type="submission" date="2019-01" db="EMBL/GenBank/DDBJ databases">
        <title>Draft genome sequence of Psathyrella aberdarensis IHI B618.</title>
        <authorList>
            <person name="Buettner E."/>
            <person name="Kellner H."/>
        </authorList>
    </citation>
    <scope>NUCLEOTIDE SEQUENCE [LARGE SCALE GENOMIC DNA]</scope>
    <source>
        <strain evidence="2 3">IHI B618</strain>
    </source>
</reference>
<proteinExistence type="predicted"/>
<dbReference type="SUPFAM" id="SSF47807">
    <property type="entry name" value="5' to 3' exonuclease, C-terminal subdomain"/>
    <property type="match status" value="1"/>
</dbReference>
<keyword evidence="3" id="KW-1185">Reference proteome</keyword>
<dbReference type="Gene3D" id="3.40.50.1010">
    <property type="entry name" value="5'-nuclease"/>
    <property type="match status" value="2"/>
</dbReference>
<dbReference type="PRINTS" id="PR00853">
    <property type="entry name" value="XPGRADSUPER"/>
</dbReference>
<evidence type="ECO:0000313" key="2">
    <source>
        <dbReference type="EMBL" id="RXW11525.1"/>
    </source>
</evidence>
<dbReference type="InterPro" id="IPR006084">
    <property type="entry name" value="XPG/Rad2"/>
</dbReference>
<dbReference type="SMART" id="SM00484">
    <property type="entry name" value="XPGI"/>
    <property type="match status" value="1"/>
</dbReference>
<protein>
    <recommendedName>
        <fullName evidence="1">XPG-I domain-containing protein</fullName>
    </recommendedName>
</protein>
<dbReference type="GO" id="GO:0006281">
    <property type="term" value="P:DNA repair"/>
    <property type="evidence" value="ECO:0007669"/>
    <property type="project" value="UniProtKB-ARBA"/>
</dbReference>
<dbReference type="Gene3D" id="1.10.150.20">
    <property type="entry name" value="5' to 3' exonuclease, C-terminal subdomain"/>
    <property type="match status" value="1"/>
</dbReference>
<accession>A0A4Q2D082</accession>
<dbReference type="EMBL" id="SDEE01001824">
    <property type="protein sequence ID" value="RXW11525.1"/>
    <property type="molecule type" value="Genomic_DNA"/>
</dbReference>
<dbReference type="STRING" id="2316362.A0A4Q2D082"/>
<dbReference type="Pfam" id="PF00867">
    <property type="entry name" value="XPG_I"/>
    <property type="match status" value="1"/>
</dbReference>
<name>A0A4Q2D082_9AGAR</name>
<evidence type="ECO:0000313" key="3">
    <source>
        <dbReference type="Proteomes" id="UP000290288"/>
    </source>
</evidence>
<dbReference type="InterPro" id="IPR006086">
    <property type="entry name" value="XPG-I_dom"/>
</dbReference>
<dbReference type="PANTHER" id="PTHR11081">
    <property type="entry name" value="FLAP ENDONUCLEASE FAMILY MEMBER"/>
    <property type="match status" value="1"/>
</dbReference>
<dbReference type="CDD" id="cd09870">
    <property type="entry name" value="PIN_YEN1"/>
    <property type="match status" value="1"/>
</dbReference>
<dbReference type="InterPro" id="IPR036279">
    <property type="entry name" value="5-3_exonuclease_C_sf"/>
</dbReference>
<sequence length="507" mass="56625">MGVEGLWKIFEPFADRRSFAELLTSDALKRARDGRGFPVIGIDASPLMCQAQGAARRARENGASWTRVGLNVEYSCLVKFLEQWVRIPAIPLVVFDGGERPMEKRNRRVRGQEHYLARRFRALIEAFGFHAFTAPGEAEAELAYLNRAGHIDYVLTSDCDAFLFGAIKVIRCPQLEEDRDLVEVYDANTLIHHEPRAFTRNGMIFLAMLSGGDYYMKGLEGCGLVTAFTLAQWTDLPDMLSSAVADAGPALSKWREKLGFELANNQHLRYKLRFLSSRIPETFPNPNVFNLYQNPVTSFSRPAQVLPDLGLEYPNSTHIVRLACELLDWKWDRIFRLLQTSVWPGHCMRQTIEEKKSGAAIPLGRSTQSSGLGCQAMRTIKKIDRSFSQPGSSASFQYFGLEISISSIQTLALGAYTSAMNCGADPGEATRSIGQIWIPAPILRFVHPEIIQKYEHKHPVKSNQSGACSSKKTVQDIIDFTAGDGSSPIHYSVTEEPNVPPTIEIMD</sequence>
<dbReference type="InterPro" id="IPR029060">
    <property type="entry name" value="PIN-like_dom_sf"/>
</dbReference>
<dbReference type="SUPFAM" id="SSF88723">
    <property type="entry name" value="PIN domain-like"/>
    <property type="match status" value="1"/>
</dbReference>